<protein>
    <submittedName>
        <fullName evidence="2">Uncharacterized protein</fullName>
    </submittedName>
</protein>
<dbReference type="AlphaFoldDB" id="A0A914Y4H4"/>
<accession>A0A914Y4H4</accession>
<evidence type="ECO:0000313" key="2">
    <source>
        <dbReference type="WBParaSite" id="PSU_v2.g12634.t1"/>
    </source>
</evidence>
<evidence type="ECO:0000313" key="1">
    <source>
        <dbReference type="Proteomes" id="UP000887577"/>
    </source>
</evidence>
<sequence>MSGVKGKDRLMLYTIRSAYTTFNFKGRQENELFREFANACNLTKYTLSGGNQYAHPPQLQTVKKYFEQFLDKTDYENPLDRFRELHRKLFVKLQTFCKPGVECIRGLILFFSYECGLLKSYSELYEGCKYLNENSQWKIVYSEYPEIPEEKIMANLANEELMLYTVICFAYQTYKVSITYSGMKDSFDYFARQLCKIDREYYHGPISVNVPSFRTIRKTFEDYYPVYASRPGPERVIRAYKMIEKENKKGCKAAVHGLLLFLSYYNGLLTTYEEIFEVALALTKYTRPAPVEGQDDFTVLANFDINDIIGSLQAQEVCQMASEADNKRDVKDIKLEEDIEPDITTMYSPDVEFSHDTSTSVEDTSPFIDFKIKQEINDEGENRNPLDETIDLSSNDEEMEIKPCDNTDLINFLAKINDEPGYELQMTAENPYNTGFTDLSKIDVKKEVEDYLSRFNVAQDNADDVVTIEDVDEESQNDIKIEIEESMSYAGAHVVAVENLAPLDLSAFL</sequence>
<reference evidence="2" key="1">
    <citation type="submission" date="2022-11" db="UniProtKB">
        <authorList>
            <consortium name="WormBaseParasite"/>
        </authorList>
    </citation>
    <scope>IDENTIFICATION</scope>
</reference>
<organism evidence="1 2">
    <name type="scientific">Panagrolaimus superbus</name>
    <dbReference type="NCBI Taxonomy" id="310955"/>
    <lineage>
        <taxon>Eukaryota</taxon>
        <taxon>Metazoa</taxon>
        <taxon>Ecdysozoa</taxon>
        <taxon>Nematoda</taxon>
        <taxon>Chromadorea</taxon>
        <taxon>Rhabditida</taxon>
        <taxon>Tylenchina</taxon>
        <taxon>Panagrolaimomorpha</taxon>
        <taxon>Panagrolaimoidea</taxon>
        <taxon>Panagrolaimidae</taxon>
        <taxon>Panagrolaimus</taxon>
    </lineage>
</organism>
<name>A0A914Y4H4_9BILA</name>
<keyword evidence="1" id="KW-1185">Reference proteome</keyword>
<dbReference type="Proteomes" id="UP000887577">
    <property type="component" value="Unplaced"/>
</dbReference>
<dbReference type="WBParaSite" id="PSU_v2.g12634.t1">
    <property type="protein sequence ID" value="PSU_v2.g12634.t1"/>
    <property type="gene ID" value="PSU_v2.g12634"/>
</dbReference>
<proteinExistence type="predicted"/>